<sequence length="173" mass="19136">MKQFMLPEEPTFAYCTPTKPETCANAIHDLEEFLEIEGPYDGIIGFSLGANFALSWMINKIQKNGNCGQLPFKVGIFFSTADRLLECKETPEKFVAPWNPVEIDGIIDIPTAHIWGTADSHRANSQLASLACDEDNRSIFVHDRGHEVPISAENVISAAKVINRAIARAQGFN</sequence>
<keyword evidence="1" id="KW-0378">Hydrolase</keyword>
<reference evidence="3" key="1">
    <citation type="submission" date="2021-07" db="EMBL/GenBank/DDBJ databases">
        <authorList>
            <person name="Branca A.L. A."/>
        </authorList>
    </citation>
    <scope>NUCLEOTIDE SEQUENCE</scope>
</reference>
<evidence type="ECO:0000256" key="1">
    <source>
        <dbReference type="ARBA" id="ARBA00022801"/>
    </source>
</evidence>
<accession>A0A9W4IBX9</accession>
<gene>
    <name evidence="3" type="ORF">PSALAMII_LOCUS890</name>
</gene>
<dbReference type="InterPro" id="IPR005645">
    <property type="entry name" value="FSH-like_dom"/>
</dbReference>
<name>A0A9W4IBX9_9EURO</name>
<feature type="domain" description="Serine hydrolase" evidence="2">
    <location>
        <begin position="21"/>
        <end position="155"/>
    </location>
</feature>
<proteinExistence type="predicted"/>
<dbReference type="PANTHER" id="PTHR48070:SF6">
    <property type="entry name" value="ESTERASE OVCA2"/>
    <property type="match status" value="1"/>
</dbReference>
<dbReference type="GO" id="GO:0072330">
    <property type="term" value="P:monocarboxylic acid biosynthetic process"/>
    <property type="evidence" value="ECO:0007669"/>
    <property type="project" value="UniProtKB-ARBA"/>
</dbReference>
<protein>
    <recommendedName>
        <fullName evidence="2">Serine hydrolase domain-containing protein</fullName>
    </recommendedName>
</protein>
<dbReference type="Gene3D" id="3.40.50.1820">
    <property type="entry name" value="alpha/beta hydrolase"/>
    <property type="match status" value="1"/>
</dbReference>
<dbReference type="OrthoDB" id="6132182at2759"/>
<dbReference type="GO" id="GO:0005634">
    <property type="term" value="C:nucleus"/>
    <property type="evidence" value="ECO:0007669"/>
    <property type="project" value="TreeGrafter"/>
</dbReference>
<dbReference type="GO" id="GO:0005737">
    <property type="term" value="C:cytoplasm"/>
    <property type="evidence" value="ECO:0007669"/>
    <property type="project" value="TreeGrafter"/>
</dbReference>
<dbReference type="SUPFAM" id="SSF53474">
    <property type="entry name" value="alpha/beta-Hydrolases"/>
    <property type="match status" value="1"/>
</dbReference>
<dbReference type="Proteomes" id="UP001152592">
    <property type="component" value="Unassembled WGS sequence"/>
</dbReference>
<dbReference type="AlphaFoldDB" id="A0A9W4IBX9"/>
<dbReference type="GO" id="GO:0016787">
    <property type="term" value="F:hydrolase activity"/>
    <property type="evidence" value="ECO:0007669"/>
    <property type="project" value="UniProtKB-KW"/>
</dbReference>
<dbReference type="PANTHER" id="PTHR48070">
    <property type="entry name" value="ESTERASE OVCA2"/>
    <property type="match status" value="1"/>
</dbReference>
<comment type="caution">
    <text evidence="3">The sequence shown here is derived from an EMBL/GenBank/DDBJ whole genome shotgun (WGS) entry which is preliminary data.</text>
</comment>
<dbReference type="InterPro" id="IPR029058">
    <property type="entry name" value="AB_hydrolase_fold"/>
</dbReference>
<evidence type="ECO:0000259" key="2">
    <source>
        <dbReference type="Pfam" id="PF03959"/>
    </source>
</evidence>
<evidence type="ECO:0000313" key="4">
    <source>
        <dbReference type="Proteomes" id="UP001152592"/>
    </source>
</evidence>
<organism evidence="3 4">
    <name type="scientific">Penicillium salamii</name>
    <dbReference type="NCBI Taxonomy" id="1612424"/>
    <lineage>
        <taxon>Eukaryota</taxon>
        <taxon>Fungi</taxon>
        <taxon>Dikarya</taxon>
        <taxon>Ascomycota</taxon>
        <taxon>Pezizomycotina</taxon>
        <taxon>Eurotiomycetes</taxon>
        <taxon>Eurotiomycetidae</taxon>
        <taxon>Eurotiales</taxon>
        <taxon>Aspergillaceae</taxon>
        <taxon>Penicillium</taxon>
    </lineage>
</organism>
<dbReference type="InterPro" id="IPR050593">
    <property type="entry name" value="LovG"/>
</dbReference>
<dbReference type="EMBL" id="CAJVPD010000033">
    <property type="protein sequence ID" value="CAG8258377.1"/>
    <property type="molecule type" value="Genomic_DNA"/>
</dbReference>
<evidence type="ECO:0000313" key="3">
    <source>
        <dbReference type="EMBL" id="CAG8258377.1"/>
    </source>
</evidence>
<dbReference type="GO" id="GO:0019748">
    <property type="term" value="P:secondary metabolic process"/>
    <property type="evidence" value="ECO:0007669"/>
    <property type="project" value="TreeGrafter"/>
</dbReference>
<dbReference type="GO" id="GO:0017000">
    <property type="term" value="P:antibiotic biosynthetic process"/>
    <property type="evidence" value="ECO:0007669"/>
    <property type="project" value="UniProtKB-ARBA"/>
</dbReference>
<dbReference type="Pfam" id="PF03959">
    <property type="entry name" value="FSH1"/>
    <property type="match status" value="1"/>
</dbReference>